<dbReference type="SUPFAM" id="SSF54862">
    <property type="entry name" value="4Fe-4S ferredoxins"/>
    <property type="match status" value="1"/>
</dbReference>
<dbReference type="PROSITE" id="PS00198">
    <property type="entry name" value="4FE4S_FER_1"/>
    <property type="match status" value="1"/>
</dbReference>
<accession>H5SNL5</accession>
<sequence length="77" mass="8578">MRRYEQGNFFLAIEPRRCKGCGVCVQSCPQGVLALNGEGKVEAVEIARCVFCGICEQRCPDFAISVHKERVIQPSFV</sequence>
<dbReference type="Gene3D" id="3.30.70.20">
    <property type="match status" value="1"/>
</dbReference>
<feature type="domain" description="4Fe-4S ferredoxin-type" evidence="5">
    <location>
        <begin position="9"/>
        <end position="38"/>
    </location>
</feature>
<dbReference type="GO" id="GO:0046872">
    <property type="term" value="F:metal ion binding"/>
    <property type="evidence" value="ECO:0007669"/>
    <property type="project" value="UniProtKB-KW"/>
</dbReference>
<feature type="domain" description="4Fe-4S ferredoxin-type" evidence="5">
    <location>
        <begin position="39"/>
        <end position="69"/>
    </location>
</feature>
<dbReference type="GO" id="GO:0051539">
    <property type="term" value="F:4 iron, 4 sulfur cluster binding"/>
    <property type="evidence" value="ECO:0007669"/>
    <property type="project" value="UniProtKB-KW"/>
</dbReference>
<dbReference type="Gene3D" id="3.30.70.3270">
    <property type="match status" value="1"/>
</dbReference>
<protein>
    <submittedName>
        <fullName evidence="6">4Fe-4S ferredoxin iron-sulfur binding domain protein</fullName>
    </submittedName>
</protein>
<evidence type="ECO:0000256" key="2">
    <source>
        <dbReference type="ARBA" id="ARBA00022723"/>
    </source>
</evidence>
<evidence type="ECO:0000256" key="4">
    <source>
        <dbReference type="ARBA" id="ARBA00023014"/>
    </source>
</evidence>
<dbReference type="EMBL" id="AP011783">
    <property type="protein sequence ID" value="BAL57751.1"/>
    <property type="molecule type" value="Genomic_DNA"/>
</dbReference>
<evidence type="ECO:0000256" key="1">
    <source>
        <dbReference type="ARBA" id="ARBA00022485"/>
    </source>
</evidence>
<dbReference type="PROSITE" id="PS51379">
    <property type="entry name" value="4FE4S_FER_2"/>
    <property type="match status" value="2"/>
</dbReference>
<name>H5SNL5_9BACT</name>
<dbReference type="InterPro" id="IPR050572">
    <property type="entry name" value="Fe-S_Ferredoxin"/>
</dbReference>
<evidence type="ECO:0000256" key="3">
    <source>
        <dbReference type="ARBA" id="ARBA00023004"/>
    </source>
</evidence>
<dbReference type="InterPro" id="IPR017900">
    <property type="entry name" value="4Fe4S_Fe_S_CS"/>
</dbReference>
<gene>
    <name evidence="6" type="ORF">HGMM_F52D02C30</name>
</gene>
<proteinExistence type="predicted"/>
<dbReference type="PANTHER" id="PTHR43687">
    <property type="entry name" value="ADENYLYLSULFATE REDUCTASE, BETA SUBUNIT"/>
    <property type="match status" value="1"/>
</dbReference>
<dbReference type="AlphaFoldDB" id="H5SNL5"/>
<keyword evidence="2" id="KW-0479">Metal-binding</keyword>
<keyword evidence="3" id="KW-0408">Iron</keyword>
<keyword evidence="4" id="KW-0411">Iron-sulfur</keyword>
<reference evidence="6" key="2">
    <citation type="journal article" date="2012" name="PLoS ONE">
        <title>A Deeply Branching Thermophilic Bacterium with an Ancient Acetyl-CoA Pathway Dominates a Subsurface Ecosystem.</title>
        <authorList>
            <person name="Takami H."/>
            <person name="Noguchi H."/>
            <person name="Takaki Y."/>
            <person name="Uchiyama I."/>
            <person name="Toyoda A."/>
            <person name="Nishi S."/>
            <person name="Chee G.-J."/>
            <person name="Arai W."/>
            <person name="Nunoura T."/>
            <person name="Itoh T."/>
            <person name="Hattori M."/>
            <person name="Takai K."/>
        </authorList>
    </citation>
    <scope>NUCLEOTIDE SEQUENCE</scope>
</reference>
<dbReference type="Pfam" id="PF13237">
    <property type="entry name" value="Fer4_10"/>
    <property type="match status" value="1"/>
</dbReference>
<evidence type="ECO:0000259" key="5">
    <source>
        <dbReference type="PROSITE" id="PS51379"/>
    </source>
</evidence>
<dbReference type="InterPro" id="IPR017896">
    <property type="entry name" value="4Fe4S_Fe-S-bd"/>
</dbReference>
<organism evidence="6">
    <name type="scientific">uncultured Acetothermia bacterium</name>
    <dbReference type="NCBI Taxonomy" id="236499"/>
    <lineage>
        <taxon>Bacteria</taxon>
        <taxon>Candidatus Bipolaricaulota</taxon>
        <taxon>environmental samples</taxon>
    </lineage>
</organism>
<keyword evidence="1" id="KW-0004">4Fe-4S</keyword>
<reference evidence="6" key="1">
    <citation type="journal article" date="2005" name="Environ. Microbiol.">
        <title>Genetic and functional properties of uncultivated thermophilic crenarchaeotes from a subsurface gold mine as revealed by analysis of genome fragments.</title>
        <authorList>
            <person name="Nunoura T."/>
            <person name="Hirayama H."/>
            <person name="Takami H."/>
            <person name="Oida H."/>
            <person name="Nishi S."/>
            <person name="Shimamura S."/>
            <person name="Suzuki Y."/>
            <person name="Inagaki F."/>
            <person name="Takai K."/>
            <person name="Nealson K.H."/>
            <person name="Horikoshi K."/>
        </authorList>
    </citation>
    <scope>NUCLEOTIDE SEQUENCE</scope>
</reference>
<evidence type="ECO:0000313" key="6">
    <source>
        <dbReference type="EMBL" id="BAL57751.1"/>
    </source>
</evidence>
<dbReference type="PANTHER" id="PTHR43687:SF4">
    <property type="entry name" value="BLR5484 PROTEIN"/>
    <property type="match status" value="1"/>
</dbReference>